<dbReference type="RefSeq" id="WP_012896313.1">
    <property type="nucleotide sequence ID" value="NC_013642.1"/>
</dbReference>
<comment type="cofactor">
    <cofactor evidence="8">
        <name>Mn(2+)</name>
        <dbReference type="ChEBI" id="CHEBI:29035"/>
    </cofactor>
    <cofactor evidence="8">
        <name>Fe(2+)</name>
        <dbReference type="ChEBI" id="CHEBI:29033"/>
    </cofactor>
    <text evidence="8">Binds 1 Mn(2+) or Fe(2+) ion per subunit.</text>
</comment>
<dbReference type="GO" id="GO:1900376">
    <property type="term" value="P:regulation of secondary metabolite biosynthetic process"/>
    <property type="evidence" value="ECO:0007669"/>
    <property type="project" value="TreeGrafter"/>
</dbReference>
<evidence type="ECO:0000256" key="6">
    <source>
        <dbReference type="ARBA" id="ARBA00023163"/>
    </source>
</evidence>
<evidence type="ECO:0000256" key="5">
    <source>
        <dbReference type="ARBA" id="ARBA00023125"/>
    </source>
</evidence>
<dbReference type="PANTHER" id="PTHR33202">
    <property type="entry name" value="ZINC UPTAKE REGULATION PROTEIN"/>
    <property type="match status" value="1"/>
</dbReference>
<dbReference type="CDD" id="cd07153">
    <property type="entry name" value="Fur_like"/>
    <property type="match status" value="1"/>
</dbReference>
<feature type="binding site" evidence="8">
    <location>
        <position position="129"/>
    </location>
    <ligand>
        <name>Fe cation</name>
        <dbReference type="ChEBI" id="CHEBI:24875"/>
    </ligand>
</feature>
<protein>
    <submittedName>
        <fullName evidence="9">Ferric uptake regulator, Fur family</fullName>
    </submittedName>
</protein>
<dbReference type="Gene3D" id="1.10.10.10">
    <property type="entry name" value="Winged helix-like DNA-binding domain superfamily/Winged helix DNA-binding domain"/>
    <property type="match status" value="1"/>
</dbReference>
<feature type="binding site" evidence="7">
    <location>
        <position position="100"/>
    </location>
    <ligand>
        <name>Zn(2+)</name>
        <dbReference type="ChEBI" id="CHEBI:29105"/>
    </ligand>
</feature>
<evidence type="ECO:0000256" key="4">
    <source>
        <dbReference type="ARBA" id="ARBA00023015"/>
    </source>
</evidence>
<keyword evidence="3 7" id="KW-0862">Zinc</keyword>
<dbReference type="Gene3D" id="3.30.1490.190">
    <property type="match status" value="1"/>
</dbReference>
<comment type="similarity">
    <text evidence="1">Belongs to the Fur family.</text>
</comment>
<evidence type="ECO:0000256" key="8">
    <source>
        <dbReference type="PIRSR" id="PIRSR602481-2"/>
    </source>
</evidence>
<proteinExistence type="inferred from homology"/>
<dbReference type="SUPFAM" id="SSF46785">
    <property type="entry name" value="Winged helix' DNA-binding domain"/>
    <property type="match status" value="1"/>
</dbReference>
<evidence type="ECO:0000256" key="1">
    <source>
        <dbReference type="ARBA" id="ARBA00007957"/>
    </source>
</evidence>
<evidence type="ECO:0000256" key="3">
    <source>
        <dbReference type="ARBA" id="ARBA00022833"/>
    </source>
</evidence>
<dbReference type="GO" id="GO:0045892">
    <property type="term" value="P:negative regulation of DNA-templated transcription"/>
    <property type="evidence" value="ECO:0007669"/>
    <property type="project" value="TreeGrafter"/>
</dbReference>
<name>D2C839_THEP2</name>
<dbReference type="GO" id="GO:0003700">
    <property type="term" value="F:DNA-binding transcription factor activity"/>
    <property type="evidence" value="ECO:0007669"/>
    <property type="project" value="InterPro"/>
</dbReference>
<evidence type="ECO:0000313" key="10">
    <source>
        <dbReference type="Proteomes" id="UP000000940"/>
    </source>
</evidence>
<dbReference type="GO" id="GO:0000976">
    <property type="term" value="F:transcription cis-regulatory region binding"/>
    <property type="evidence" value="ECO:0007669"/>
    <property type="project" value="TreeGrafter"/>
</dbReference>
<sequence length="152" mass="18297">MYEELRNELKKRKYRITAQREMILKIFLESRGRHLGVEEVYRELLNRNVRISKATVYRSVELLVELGFLRKLNFGEGLYRYELAERSERESHQHVICQKCGRIVEINSEQVNKIISDISKKTGYAIKWHDLKFYGICPECREKEKEEEKRSK</sequence>
<dbReference type="Proteomes" id="UP000000940">
    <property type="component" value="Chromosome"/>
</dbReference>
<keyword evidence="8" id="KW-0408">Iron</keyword>
<keyword evidence="4" id="KW-0805">Transcription regulation</keyword>
<gene>
    <name evidence="9" type="ordered locus">Tnap_1038</name>
</gene>
<dbReference type="GO" id="GO:0008270">
    <property type="term" value="F:zinc ion binding"/>
    <property type="evidence" value="ECO:0007669"/>
    <property type="project" value="TreeGrafter"/>
</dbReference>
<keyword evidence="5" id="KW-0238">DNA-binding</keyword>
<feature type="binding site" evidence="7">
    <location>
        <position position="140"/>
    </location>
    <ligand>
        <name>Zn(2+)</name>
        <dbReference type="ChEBI" id="CHEBI:29105"/>
    </ligand>
</feature>
<dbReference type="EMBL" id="CP001839">
    <property type="protein sequence ID" value="ADA67125.1"/>
    <property type="molecule type" value="Genomic_DNA"/>
</dbReference>
<dbReference type="FunFam" id="1.10.10.10:FF:001073">
    <property type="entry name" value="Ferric uptake regulation protein"/>
    <property type="match status" value="1"/>
</dbReference>
<dbReference type="InterPro" id="IPR036388">
    <property type="entry name" value="WH-like_DNA-bd_sf"/>
</dbReference>
<dbReference type="HOGENOM" id="CLU_096072_3_1_0"/>
<dbReference type="InterPro" id="IPR036390">
    <property type="entry name" value="WH_DNA-bd_sf"/>
</dbReference>
<keyword evidence="7" id="KW-0479">Metal-binding</keyword>
<dbReference type="InterPro" id="IPR002481">
    <property type="entry name" value="FUR"/>
</dbReference>
<keyword evidence="2" id="KW-0678">Repressor</keyword>
<reference evidence="9 10" key="1">
    <citation type="submission" date="2009-12" db="EMBL/GenBank/DDBJ databases">
        <title>Complete sequence of Thermotoga petrophila RKU-1.</title>
        <authorList>
            <consortium name="US DOE Joint Genome Institute"/>
            <person name="Lucas S."/>
            <person name="Copeland A."/>
            <person name="Lapidus A."/>
            <person name="Glavina del Rio T."/>
            <person name="Dalin E."/>
            <person name="Tice H."/>
            <person name="Bruce D."/>
            <person name="Goodwin L."/>
            <person name="Pitluck S."/>
            <person name="Munk A.C."/>
            <person name="Brettin T."/>
            <person name="Detter J.C."/>
            <person name="Han C."/>
            <person name="Tapia R."/>
            <person name="Larimer F."/>
            <person name="Land M."/>
            <person name="Hauser L."/>
            <person name="Kyrpides N."/>
            <person name="Mikhailova N."/>
            <person name="Nelson K.E."/>
            <person name="Gogarten J.P."/>
            <person name="Noll K.M."/>
        </authorList>
    </citation>
    <scope>NUCLEOTIDE SEQUENCE [LARGE SCALE GENOMIC DNA]</scope>
    <source>
        <strain evidence="10">ATCC BAA-489 / DSM 13996 / JCM 10882 / RKU-10</strain>
    </source>
</reference>
<evidence type="ECO:0000313" key="9">
    <source>
        <dbReference type="EMBL" id="ADA67125.1"/>
    </source>
</evidence>
<evidence type="ECO:0000256" key="7">
    <source>
        <dbReference type="PIRSR" id="PIRSR602481-1"/>
    </source>
</evidence>
<dbReference type="KEGG" id="tnp:Tnap_1038"/>
<accession>D2C839</accession>
<organism evidence="9 10">
    <name type="scientific">Thermotoga petrophila (strain ATCC BAA-489 / DSM 13996 / JCM 10882 / RKU-10)</name>
    <name type="common">Thermotoga naphthophila</name>
    <dbReference type="NCBI Taxonomy" id="590168"/>
    <lineage>
        <taxon>Bacteria</taxon>
        <taxon>Thermotogati</taxon>
        <taxon>Thermotogota</taxon>
        <taxon>Thermotogae</taxon>
        <taxon>Thermotogales</taxon>
        <taxon>Thermotogaceae</taxon>
        <taxon>Thermotoga</taxon>
    </lineage>
</organism>
<dbReference type="AlphaFoldDB" id="D2C839"/>
<keyword evidence="10" id="KW-1185">Reference proteome</keyword>
<evidence type="ECO:0000256" key="2">
    <source>
        <dbReference type="ARBA" id="ARBA00022491"/>
    </source>
</evidence>
<dbReference type="Pfam" id="PF01475">
    <property type="entry name" value="FUR"/>
    <property type="match status" value="1"/>
</dbReference>
<dbReference type="InterPro" id="IPR043135">
    <property type="entry name" value="Fur_C"/>
</dbReference>
<comment type="cofactor">
    <cofactor evidence="7">
        <name>Zn(2+)</name>
        <dbReference type="ChEBI" id="CHEBI:29105"/>
    </cofactor>
    <text evidence="7">Binds 1 zinc ion per subunit.</text>
</comment>
<keyword evidence="6" id="KW-0804">Transcription</keyword>
<feature type="binding site" evidence="7">
    <location>
        <position position="137"/>
    </location>
    <ligand>
        <name>Zn(2+)</name>
        <dbReference type="ChEBI" id="CHEBI:29105"/>
    </ligand>
</feature>
<dbReference type="PANTHER" id="PTHR33202:SF7">
    <property type="entry name" value="FERRIC UPTAKE REGULATION PROTEIN"/>
    <property type="match status" value="1"/>
</dbReference>
<feature type="binding site" evidence="7">
    <location>
        <position position="97"/>
    </location>
    <ligand>
        <name>Zn(2+)</name>
        <dbReference type="ChEBI" id="CHEBI:29105"/>
    </ligand>
</feature>